<dbReference type="OrthoDB" id="1930622at2759"/>
<dbReference type="GO" id="GO:0009733">
    <property type="term" value="P:response to auxin"/>
    <property type="evidence" value="ECO:0007669"/>
    <property type="project" value="InterPro"/>
</dbReference>
<evidence type="ECO:0000313" key="2">
    <source>
        <dbReference type="Proteomes" id="UP000694853"/>
    </source>
</evidence>
<keyword evidence="2" id="KW-1185">Reference proteome</keyword>
<dbReference type="KEGG" id="aprc:113870834"/>
<dbReference type="InterPro" id="IPR003676">
    <property type="entry name" value="SAUR_fam"/>
</dbReference>
<reference evidence="3" key="2">
    <citation type="submission" date="2025-08" db="UniProtKB">
        <authorList>
            <consortium name="RefSeq"/>
        </authorList>
    </citation>
    <scope>IDENTIFICATION</scope>
    <source>
        <tissue evidence="3">Young leaves</tissue>
    </source>
</reference>
<dbReference type="AlphaFoldDB" id="A0A8B8M3M3"/>
<comment type="similarity">
    <text evidence="1">Belongs to the ARG7 family.</text>
</comment>
<organism evidence="2 3">
    <name type="scientific">Abrus precatorius</name>
    <name type="common">Indian licorice</name>
    <name type="synonym">Glycine abrus</name>
    <dbReference type="NCBI Taxonomy" id="3816"/>
    <lineage>
        <taxon>Eukaryota</taxon>
        <taxon>Viridiplantae</taxon>
        <taxon>Streptophyta</taxon>
        <taxon>Embryophyta</taxon>
        <taxon>Tracheophyta</taxon>
        <taxon>Spermatophyta</taxon>
        <taxon>Magnoliopsida</taxon>
        <taxon>eudicotyledons</taxon>
        <taxon>Gunneridae</taxon>
        <taxon>Pentapetalae</taxon>
        <taxon>rosids</taxon>
        <taxon>fabids</taxon>
        <taxon>Fabales</taxon>
        <taxon>Fabaceae</taxon>
        <taxon>Papilionoideae</taxon>
        <taxon>50 kb inversion clade</taxon>
        <taxon>NPAAA clade</taxon>
        <taxon>indigoferoid/millettioid clade</taxon>
        <taxon>Abreae</taxon>
        <taxon>Abrus</taxon>
    </lineage>
</organism>
<protein>
    <submittedName>
        <fullName evidence="3">Auxin-induced protein X15-like</fullName>
    </submittedName>
</protein>
<dbReference type="Proteomes" id="UP000694853">
    <property type="component" value="Unplaced"/>
</dbReference>
<dbReference type="Pfam" id="PF02519">
    <property type="entry name" value="Auxin_inducible"/>
    <property type="match status" value="1"/>
</dbReference>
<name>A0A8B8M3M3_ABRPR</name>
<sequence length="106" mass="12026">MIRAFVTRIQKGFSLFVQRRPALSYLSEDHSTTKVPDDVMEGYFAVLAVKGEETKRFVVGLDYLSDPEFLGLLDQAREEFGFRQKGTLAIPCRPQELQKILNGTKA</sequence>
<accession>A0A8B8M3M3</accession>
<proteinExistence type="inferred from homology"/>
<gene>
    <name evidence="3" type="primary">LOC113870834</name>
</gene>
<dbReference type="PANTHER" id="PTHR31374">
    <property type="entry name" value="AUXIN-INDUCED PROTEIN-LIKE-RELATED"/>
    <property type="match status" value="1"/>
</dbReference>
<dbReference type="PANTHER" id="PTHR31374:SF188">
    <property type="entry name" value="SAUR-LIKE AUXIN-RESPONSIVE FAMILY PROTEIN"/>
    <property type="match status" value="1"/>
</dbReference>
<evidence type="ECO:0000256" key="1">
    <source>
        <dbReference type="ARBA" id="ARBA00006974"/>
    </source>
</evidence>
<evidence type="ECO:0000313" key="3">
    <source>
        <dbReference type="RefSeq" id="XP_027363130.1"/>
    </source>
</evidence>
<reference evidence="2" key="1">
    <citation type="journal article" date="2019" name="Toxins">
        <title>Detection of Abrin-Like and Prepropulchellin-Like Toxin Genes and Transcripts Using Whole Genome Sequencing and Full-Length Transcript Sequencing of Abrus precatorius.</title>
        <authorList>
            <person name="Hovde B.T."/>
            <person name="Daligault H.E."/>
            <person name="Hanschen E.R."/>
            <person name="Kunde Y.A."/>
            <person name="Johnson M.B."/>
            <person name="Starkenburg S.R."/>
            <person name="Johnson S.L."/>
        </authorList>
    </citation>
    <scope>NUCLEOTIDE SEQUENCE [LARGE SCALE GENOMIC DNA]</scope>
</reference>
<dbReference type="GeneID" id="113870834"/>
<dbReference type="RefSeq" id="XP_027363130.1">
    <property type="nucleotide sequence ID" value="XM_027507329.1"/>
</dbReference>